<evidence type="ECO:0000313" key="2">
    <source>
        <dbReference type="EMBL" id="MBC5687553.1"/>
    </source>
</evidence>
<dbReference type="InterPro" id="IPR024207">
    <property type="entry name" value="CotJB_dom"/>
</dbReference>
<proteinExistence type="predicted"/>
<comment type="caution">
    <text evidence="2">The sequence shown here is derived from an EMBL/GenBank/DDBJ whole genome shotgun (WGS) entry which is preliminary data.</text>
</comment>
<dbReference type="Pfam" id="PF12652">
    <property type="entry name" value="CotJB"/>
    <property type="match status" value="1"/>
</dbReference>
<reference evidence="2" key="1">
    <citation type="submission" date="2020-08" db="EMBL/GenBank/DDBJ databases">
        <title>Genome public.</title>
        <authorList>
            <person name="Liu C."/>
            <person name="Sun Q."/>
        </authorList>
    </citation>
    <scope>NUCLEOTIDE SEQUENCE</scope>
    <source>
        <strain evidence="2">NSJ-55</strain>
    </source>
</reference>
<protein>
    <submittedName>
        <fullName evidence="2">Spore coat protein CotJB</fullName>
    </submittedName>
</protein>
<dbReference type="RefSeq" id="WP_186874236.1">
    <property type="nucleotide sequence ID" value="NZ_JACOPF010000001.1"/>
</dbReference>
<name>A0A923LF47_9FIRM</name>
<dbReference type="InterPro" id="IPR016571">
    <property type="entry name" value="Spore_coat_assembly_CotJB"/>
</dbReference>
<dbReference type="EMBL" id="JACOPF010000001">
    <property type="protein sequence ID" value="MBC5687553.1"/>
    <property type="molecule type" value="Genomic_DNA"/>
</dbReference>
<keyword evidence="2" id="KW-0946">Virion</keyword>
<dbReference type="AlphaFoldDB" id="A0A923LF47"/>
<organism evidence="2 3">
    <name type="scientific">Mediterraneibacter hominis</name>
    <dbReference type="NCBI Taxonomy" id="2763054"/>
    <lineage>
        <taxon>Bacteria</taxon>
        <taxon>Bacillati</taxon>
        <taxon>Bacillota</taxon>
        <taxon>Clostridia</taxon>
        <taxon>Lachnospirales</taxon>
        <taxon>Lachnospiraceae</taxon>
        <taxon>Mediterraneibacter</taxon>
    </lineage>
</organism>
<keyword evidence="2" id="KW-0167">Capsid protein</keyword>
<sequence length="89" mass="10474">MNKQPGKKERLNYINQVSFVVDDVKLYLDTHPCDKEALSYFQEYSRLRNQALKEYASYYGPLTVDTADSSCSDRWNWVNDPWPWQEGGC</sequence>
<keyword evidence="3" id="KW-1185">Reference proteome</keyword>
<accession>A0A923LF47</accession>
<gene>
    <name evidence="2" type="ORF">H8S37_01210</name>
</gene>
<evidence type="ECO:0000313" key="3">
    <source>
        <dbReference type="Proteomes" id="UP000652477"/>
    </source>
</evidence>
<feature type="domain" description="Protein CotJB" evidence="1">
    <location>
        <begin position="9"/>
        <end position="85"/>
    </location>
</feature>
<dbReference type="PIRSF" id="PIRSF010606">
    <property type="entry name" value="Spore_coat_CotJB"/>
    <property type="match status" value="1"/>
</dbReference>
<evidence type="ECO:0000259" key="1">
    <source>
        <dbReference type="Pfam" id="PF12652"/>
    </source>
</evidence>
<dbReference type="Proteomes" id="UP000652477">
    <property type="component" value="Unassembled WGS sequence"/>
</dbReference>